<gene>
    <name evidence="1" type="ORF">PsorP6_000523</name>
</gene>
<keyword evidence="2" id="KW-1185">Reference proteome</keyword>
<proteinExistence type="predicted"/>
<sequence length="265" mass="30143">MPHKVHGTCQALTDKSIRKVFWRSIKVLLILALLLSALVHLVLLPVEWISRLFLKTDTVDATVRTFRYACTSTVPFLLVGICRLCSVHTFEKAFFSGLAARDARLAATIERDECPFCSLHRARSFNVGPSVYRRKPSPSSVAARHLMRFGLRQLAFGVVGLLEKPFLGLLISIEQFGYRYVFVYARRRWKREFGSQEAARSLRHMDMTFLVPLFAAFLVPSTRGLALEVVYLWLDARSIMRELLTPLRAGASPVGRRPLPKKPRL</sequence>
<name>A0ACC0WUY8_9STRA</name>
<evidence type="ECO:0000313" key="1">
    <source>
        <dbReference type="EMBL" id="KAI9921501.1"/>
    </source>
</evidence>
<protein>
    <submittedName>
        <fullName evidence="1">Uncharacterized protein</fullName>
    </submittedName>
</protein>
<accession>A0ACC0WUY8</accession>
<evidence type="ECO:0000313" key="2">
    <source>
        <dbReference type="Proteomes" id="UP001163321"/>
    </source>
</evidence>
<reference evidence="1 2" key="1">
    <citation type="journal article" date="2022" name="bioRxiv">
        <title>The genome of the oomycete Peronosclerospora sorghi, a cosmopolitan pathogen of maize and sorghum, is inflated with dispersed pseudogenes.</title>
        <authorList>
            <person name="Fletcher K."/>
            <person name="Martin F."/>
            <person name="Isakeit T."/>
            <person name="Cavanaugh K."/>
            <person name="Magill C."/>
            <person name="Michelmore R."/>
        </authorList>
    </citation>
    <scope>NUCLEOTIDE SEQUENCE [LARGE SCALE GENOMIC DNA]</scope>
    <source>
        <strain evidence="1">P6</strain>
    </source>
</reference>
<dbReference type="Proteomes" id="UP001163321">
    <property type="component" value="Chromosome 1"/>
</dbReference>
<organism evidence="1 2">
    <name type="scientific">Peronosclerospora sorghi</name>
    <dbReference type="NCBI Taxonomy" id="230839"/>
    <lineage>
        <taxon>Eukaryota</taxon>
        <taxon>Sar</taxon>
        <taxon>Stramenopiles</taxon>
        <taxon>Oomycota</taxon>
        <taxon>Peronosporomycetes</taxon>
        <taxon>Peronosporales</taxon>
        <taxon>Peronosporaceae</taxon>
        <taxon>Peronosclerospora</taxon>
    </lineage>
</organism>
<dbReference type="EMBL" id="CM047580">
    <property type="protein sequence ID" value="KAI9921501.1"/>
    <property type="molecule type" value="Genomic_DNA"/>
</dbReference>
<comment type="caution">
    <text evidence="1">The sequence shown here is derived from an EMBL/GenBank/DDBJ whole genome shotgun (WGS) entry which is preliminary data.</text>
</comment>